<dbReference type="Proteomes" id="UP000708208">
    <property type="component" value="Unassembled WGS sequence"/>
</dbReference>
<comment type="caution">
    <text evidence="2">The sequence shown here is derived from an EMBL/GenBank/DDBJ whole genome shotgun (WGS) entry which is preliminary data.</text>
</comment>
<evidence type="ECO:0000256" key="1">
    <source>
        <dbReference type="SAM" id="MobiDB-lite"/>
    </source>
</evidence>
<name>A0A8J2PBH8_9HEXA</name>
<dbReference type="PANTHER" id="PTHR34153">
    <property type="entry name" value="SI:CH211-262H13.3-RELATED-RELATED"/>
    <property type="match status" value="1"/>
</dbReference>
<gene>
    <name evidence="2" type="ORF">AFUS01_LOCUS19569</name>
</gene>
<protein>
    <recommendedName>
        <fullName evidence="4">DUF4806 domain-containing protein</fullName>
    </recommendedName>
</protein>
<organism evidence="2 3">
    <name type="scientific">Allacma fusca</name>
    <dbReference type="NCBI Taxonomy" id="39272"/>
    <lineage>
        <taxon>Eukaryota</taxon>
        <taxon>Metazoa</taxon>
        <taxon>Ecdysozoa</taxon>
        <taxon>Arthropoda</taxon>
        <taxon>Hexapoda</taxon>
        <taxon>Collembola</taxon>
        <taxon>Symphypleona</taxon>
        <taxon>Sminthuridae</taxon>
        <taxon>Allacma</taxon>
    </lineage>
</organism>
<evidence type="ECO:0008006" key="4">
    <source>
        <dbReference type="Google" id="ProtNLM"/>
    </source>
</evidence>
<sequence length="385" mass="43364">MAALKKFSVVHFMKDNTIEAVPSLWLNKKRSYCYFPPGSRSKLSKLRTDPTSEPEKESWENLVVEFKCTADTYQKASQQATHLQSTSTVESSDSSVGQNYYENRKCKRKPNSKLEGFVTSSKSQSATSKLKKTIRDAVETSSDNEDFMDLEINIPSHLDPIFKGKFERSRTDTGNEDTTEIRLDCIDNGTAECEGNDTQGASPTTWGQVLSEEIVDGPQLIAKIDSMQAEFRRFQEVVISELQYIKSDLEVVRSAVVKQNQCRKPTCPFKIPISNDVDLDAAEVILATEQGSFNQMFSFCIGGASASHYVRRILARIFLHEYSLKFNLTGKCGKKAYSKLAIREVVNNALVESHKVTENIVDEISANFFRYAKDRNGGRSKRMKS</sequence>
<evidence type="ECO:0000313" key="2">
    <source>
        <dbReference type="EMBL" id="CAG7730956.1"/>
    </source>
</evidence>
<dbReference type="PANTHER" id="PTHR34153:SF2">
    <property type="entry name" value="SI:CH211-262H13.3-RELATED"/>
    <property type="match status" value="1"/>
</dbReference>
<accession>A0A8J2PBH8</accession>
<proteinExistence type="predicted"/>
<dbReference type="AlphaFoldDB" id="A0A8J2PBH8"/>
<feature type="region of interest" description="Disordered" evidence="1">
    <location>
        <begin position="80"/>
        <end position="101"/>
    </location>
</feature>
<evidence type="ECO:0000313" key="3">
    <source>
        <dbReference type="Proteomes" id="UP000708208"/>
    </source>
</evidence>
<dbReference type="EMBL" id="CAJVCH010203452">
    <property type="protein sequence ID" value="CAG7730956.1"/>
    <property type="molecule type" value="Genomic_DNA"/>
</dbReference>
<feature type="compositionally biased region" description="Low complexity" evidence="1">
    <location>
        <begin position="85"/>
        <end position="96"/>
    </location>
</feature>
<dbReference type="OrthoDB" id="7554902at2759"/>
<keyword evidence="3" id="KW-1185">Reference proteome</keyword>
<reference evidence="2" key="1">
    <citation type="submission" date="2021-06" db="EMBL/GenBank/DDBJ databases">
        <authorList>
            <person name="Hodson N. C."/>
            <person name="Mongue J. A."/>
            <person name="Jaron S. K."/>
        </authorList>
    </citation>
    <scope>NUCLEOTIDE SEQUENCE</scope>
</reference>